<name>A0ACC3B768_9EURO</name>
<accession>A0ACC3B768</accession>
<keyword evidence="2" id="KW-1185">Reference proteome</keyword>
<comment type="caution">
    <text evidence="1">The sequence shown here is derived from an EMBL/GenBank/DDBJ whole genome shotgun (WGS) entry which is preliminary data.</text>
</comment>
<dbReference type="EMBL" id="JAOPJF010000019">
    <property type="protein sequence ID" value="KAK1146149.1"/>
    <property type="molecule type" value="Genomic_DNA"/>
</dbReference>
<dbReference type="Proteomes" id="UP001177260">
    <property type="component" value="Unassembled WGS sequence"/>
</dbReference>
<gene>
    <name evidence="1" type="ORF">N8T08_003239</name>
</gene>
<reference evidence="1 2" key="1">
    <citation type="journal article" date="2023" name="ACS Omega">
        <title>Identification of the Neoaspergillic Acid Biosynthesis Gene Cluster by Establishing an In Vitro CRISPR-Ribonucleoprotein Genetic System in Aspergillus melleus.</title>
        <authorList>
            <person name="Yuan B."/>
            <person name="Grau M.F."/>
            <person name="Murata R.M."/>
            <person name="Torok T."/>
            <person name="Venkateswaran K."/>
            <person name="Stajich J.E."/>
            <person name="Wang C.C.C."/>
        </authorList>
    </citation>
    <scope>NUCLEOTIDE SEQUENCE [LARGE SCALE GENOMIC DNA]</scope>
    <source>
        <strain evidence="1 2">IMV 1140</strain>
    </source>
</reference>
<evidence type="ECO:0000313" key="1">
    <source>
        <dbReference type="EMBL" id="KAK1146149.1"/>
    </source>
</evidence>
<organism evidence="1 2">
    <name type="scientific">Aspergillus melleus</name>
    <dbReference type="NCBI Taxonomy" id="138277"/>
    <lineage>
        <taxon>Eukaryota</taxon>
        <taxon>Fungi</taxon>
        <taxon>Dikarya</taxon>
        <taxon>Ascomycota</taxon>
        <taxon>Pezizomycotina</taxon>
        <taxon>Eurotiomycetes</taxon>
        <taxon>Eurotiomycetidae</taxon>
        <taxon>Eurotiales</taxon>
        <taxon>Aspergillaceae</taxon>
        <taxon>Aspergillus</taxon>
        <taxon>Aspergillus subgen. Circumdati</taxon>
    </lineage>
</organism>
<proteinExistence type="predicted"/>
<sequence>MSSLKVAIIGAGPAGCLLARILHLNDISVTVFEAEPSFDARTQGGTLDMHPKTGIAALKAANLYDEFIKHARFDGSTLTVSDKKAQPYFKLPRMFASNPEIDRLELRQLLLRSLPDGLVQWNHRLERVDEHKHLHFAHRIEKGYDLIVGADGAWSRVRAAMTPIEPEYSGLSGFNLSIPNAKENAPETYELVNRGSLFAYSDGKSIMGQQMGDGSIQAAVYSRQDESWAKEMRAKKPSKEEICREYEDWAPELLDMVRKTEGDMRIMALYMLPVGTKWESRRGVTLVGDAAHLMTPFAGEGVNIALEDAMQLAEAIISTKDQDLHTQLDSVVRYEKELMDRGGKAQALTQKLMRLMFFTEGAPRETIQDWIIARASYDCDPRSEIEVRLISIPNTSHSNNAFGGSARTSVAFDRIWK</sequence>
<evidence type="ECO:0000313" key="2">
    <source>
        <dbReference type="Proteomes" id="UP001177260"/>
    </source>
</evidence>
<protein>
    <submittedName>
        <fullName evidence="1">Uncharacterized protein</fullName>
    </submittedName>
</protein>